<evidence type="ECO:0000256" key="2">
    <source>
        <dbReference type="ARBA" id="ARBA00022692"/>
    </source>
</evidence>
<reference evidence="8" key="3">
    <citation type="submission" date="2014-09" db="EMBL/GenBank/DDBJ databases">
        <authorList>
            <person name="Bishop-Lilly K.A."/>
            <person name="Broomall S.M."/>
            <person name="Chain P.S."/>
            <person name="Chertkov O."/>
            <person name="Coyne S.R."/>
            <person name="Daligault H.E."/>
            <person name="Davenport K.W."/>
            <person name="Erkkila T."/>
            <person name="Frey K.G."/>
            <person name="Gibbons H.S."/>
            <person name="Gu W."/>
            <person name="Jaissle J."/>
            <person name="Johnson S.L."/>
            <person name="Koroleva G.I."/>
            <person name="Ladner J.T."/>
            <person name="Lo C.-C."/>
            <person name="Minogue T.D."/>
            <person name="Munk C."/>
            <person name="Palacios G.F."/>
            <person name="Redden C.L."/>
            <person name="Rosenzweig C.N."/>
            <person name="Scholz M.B."/>
            <person name="Teshima H."/>
            <person name="Xu Y."/>
        </authorList>
    </citation>
    <scope>NUCLEOTIDE SEQUENCE</scope>
    <source>
        <strain evidence="8">Mb9</strain>
    </source>
</reference>
<dbReference type="PATRIC" id="fig|2162.10.peg.1690"/>
<keyword evidence="3 5" id="KW-1133">Transmembrane helix</keyword>
<protein>
    <submittedName>
        <fullName evidence="9">TIGR00267 family protein</fullName>
    </submittedName>
</protein>
<dbReference type="InterPro" id="IPR006682">
    <property type="entry name" value="CHP00267"/>
</dbReference>
<evidence type="ECO:0000313" key="7">
    <source>
        <dbReference type="EMBL" id="CEA12925.1"/>
    </source>
</evidence>
<dbReference type="Proteomes" id="UP000029661">
    <property type="component" value="Chromosome"/>
</dbReference>
<dbReference type="GO" id="GO:0030026">
    <property type="term" value="P:intracellular manganese ion homeostasis"/>
    <property type="evidence" value="ECO:0007669"/>
    <property type="project" value="InterPro"/>
</dbReference>
<reference evidence="7" key="2">
    <citation type="submission" date="2014-08" db="EMBL/GenBank/DDBJ databases">
        <authorList>
            <person name="Wibberg D."/>
        </authorList>
    </citation>
    <scope>NUCLEOTIDE SEQUENCE</scope>
</reference>
<dbReference type="OrthoDB" id="60696at2157"/>
<gene>
    <name evidence="6" type="ORF">BRM9_0583</name>
    <name evidence="7" type="ORF">DSM1535_0564</name>
    <name evidence="9" type="ORF">ISP06_09300</name>
    <name evidence="8" type="ORF">MB9_1622</name>
</gene>
<keyword evidence="10" id="KW-1185">Reference proteome</keyword>
<feature type="transmembrane region" description="Helical" evidence="5">
    <location>
        <begin position="138"/>
        <end position="159"/>
    </location>
</feature>
<keyword evidence="4 5" id="KW-0472">Membrane</keyword>
<dbReference type="GeneID" id="26739861"/>
<dbReference type="InterPro" id="IPR008217">
    <property type="entry name" value="Ccc1_fam"/>
</dbReference>
<evidence type="ECO:0000313" key="9">
    <source>
        <dbReference type="EMBL" id="MBF4475643.1"/>
    </source>
</evidence>
<organism evidence="7">
    <name type="scientific">Methanobacterium formicicum</name>
    <dbReference type="NCBI Taxonomy" id="2162"/>
    <lineage>
        <taxon>Archaea</taxon>
        <taxon>Methanobacteriati</taxon>
        <taxon>Methanobacteriota</taxon>
        <taxon>Methanomada group</taxon>
        <taxon>Methanobacteria</taxon>
        <taxon>Methanobacteriales</taxon>
        <taxon>Methanobacteriaceae</taxon>
        <taxon>Methanobacterium</taxon>
    </lineage>
</organism>
<dbReference type="KEGG" id="mfi:DSM1535_0564"/>
<dbReference type="EMBL" id="LN734822">
    <property type="protein sequence ID" value="CEL25257.1"/>
    <property type="molecule type" value="Genomic_DNA"/>
</dbReference>
<dbReference type="EMBL" id="JADIIL010000034">
    <property type="protein sequence ID" value="MBF4475643.1"/>
    <property type="molecule type" value="Genomic_DNA"/>
</dbReference>
<reference evidence="9" key="4">
    <citation type="submission" date="2020-10" db="EMBL/GenBank/DDBJ databases">
        <title>Dehalococcoides mccartyi of a TCE/Cr reducing biochatode.</title>
        <authorList>
            <person name="Matturro B."/>
        </authorList>
    </citation>
    <scope>NUCLEOTIDE SEQUENCE</scope>
    <source>
        <strain evidence="9">Bin2</strain>
    </source>
</reference>
<evidence type="ECO:0000256" key="4">
    <source>
        <dbReference type="ARBA" id="ARBA00023136"/>
    </source>
</evidence>
<feature type="transmembrane region" description="Helical" evidence="5">
    <location>
        <begin position="50"/>
        <end position="73"/>
    </location>
</feature>
<dbReference type="EMBL" id="CP006933">
    <property type="protein sequence ID" value="AIS31406.1"/>
    <property type="molecule type" value="Genomic_DNA"/>
</dbReference>
<dbReference type="AlphaFoldDB" id="A0A090I4X4"/>
<evidence type="ECO:0000256" key="3">
    <source>
        <dbReference type="ARBA" id="ARBA00022989"/>
    </source>
</evidence>
<dbReference type="RefSeq" id="WP_048072202.1">
    <property type="nucleotide sequence ID" value="NZ_CALCVY010000212.1"/>
</dbReference>
<dbReference type="NCBIfam" id="TIGR00267">
    <property type="entry name" value="TIGR00267 family protein"/>
    <property type="match status" value="1"/>
</dbReference>
<name>A0A090I4X4_METFO</name>
<sequence length="193" mass="20969">MNIREFISEYFKMSRYVALGTMDGILAVMGVTLTASGVSAASGIELSNFAVGLTGLSTGVALAMSNSYGSFIGERAEEVRTLRELEQKMMLEEGKLDDTHIHQQAKRRIYMSMFTHGFSSFIGSFVPVLPFLLISDRITAIICTLILCFTALIILGVYLGKVSRESLLRTSVEIVLIGILISVVCYLIGGGHG</sequence>
<dbReference type="STRING" id="2162.BRM9_0583"/>
<accession>A0A090I4X4</accession>
<evidence type="ECO:0000256" key="1">
    <source>
        <dbReference type="ARBA" id="ARBA00004127"/>
    </source>
</evidence>
<reference evidence="6" key="1">
    <citation type="submission" date="2013-12" db="EMBL/GenBank/DDBJ databases">
        <title>The complete genome sequence of Methanobacterium sp. BRM9.</title>
        <authorList>
            <consortium name="Pastoral Greenhouse Gas Research Consortium"/>
            <person name="Kelly W.J."/>
            <person name="Leahy S.C."/>
            <person name="Perry R."/>
            <person name="Li D."/>
            <person name="Altermann E."/>
            <person name="Lambie S.C."/>
            <person name="Attwood G.T."/>
        </authorList>
    </citation>
    <scope>NUCLEOTIDE SEQUENCE [LARGE SCALE GENOMIC DNA]</scope>
    <source>
        <strain evidence="6">BRM9</strain>
    </source>
</reference>
<evidence type="ECO:0000313" key="10">
    <source>
        <dbReference type="Proteomes" id="UP000062768"/>
    </source>
</evidence>
<dbReference type="Proteomes" id="UP000062768">
    <property type="component" value="Chromosome I"/>
</dbReference>
<evidence type="ECO:0000313" key="6">
    <source>
        <dbReference type="EMBL" id="AIS31406.1"/>
    </source>
</evidence>
<evidence type="ECO:0000313" key="8">
    <source>
        <dbReference type="EMBL" id="CEL25257.1"/>
    </source>
</evidence>
<dbReference type="GO" id="GO:0005384">
    <property type="term" value="F:manganese ion transmembrane transporter activity"/>
    <property type="evidence" value="ECO:0007669"/>
    <property type="project" value="InterPro"/>
</dbReference>
<feature type="transmembrane region" description="Helical" evidence="5">
    <location>
        <begin position="171"/>
        <end position="189"/>
    </location>
</feature>
<dbReference type="Pfam" id="PF01988">
    <property type="entry name" value="VIT1"/>
    <property type="match status" value="1"/>
</dbReference>
<dbReference type="PANTHER" id="PTHR31851">
    <property type="entry name" value="FE(2+)/MN(2+) TRANSPORTER PCL1"/>
    <property type="match status" value="1"/>
</dbReference>
<proteinExistence type="predicted"/>
<keyword evidence="2 5" id="KW-0812">Transmembrane</keyword>
<evidence type="ECO:0000256" key="5">
    <source>
        <dbReference type="SAM" id="Phobius"/>
    </source>
</evidence>
<dbReference type="Proteomes" id="UP000606900">
    <property type="component" value="Unassembled WGS sequence"/>
</dbReference>
<feature type="transmembrane region" description="Helical" evidence="5">
    <location>
        <begin position="109"/>
        <end position="132"/>
    </location>
</feature>
<dbReference type="KEGG" id="mfc:BRM9_0583"/>
<dbReference type="EMBL" id="LN515531">
    <property type="protein sequence ID" value="CEA12925.1"/>
    <property type="molecule type" value="Genomic_DNA"/>
</dbReference>
<dbReference type="GO" id="GO:0012505">
    <property type="term" value="C:endomembrane system"/>
    <property type="evidence" value="ECO:0007669"/>
    <property type="project" value="UniProtKB-SubCell"/>
</dbReference>
<comment type="subcellular location">
    <subcellularLocation>
        <location evidence="1">Endomembrane system</location>
        <topology evidence="1">Multi-pass membrane protein</topology>
    </subcellularLocation>
</comment>